<name>W4K8R9_HETIT</name>
<proteinExistence type="predicted"/>
<dbReference type="KEGG" id="hir:HETIRDRAFT_451246"/>
<evidence type="ECO:0000256" key="1">
    <source>
        <dbReference type="SAM" id="MobiDB-lite"/>
    </source>
</evidence>
<gene>
    <name evidence="4" type="ORF">HETIRDRAFT_451246</name>
</gene>
<feature type="transmembrane region" description="Helical" evidence="2">
    <location>
        <begin position="171"/>
        <end position="192"/>
    </location>
</feature>
<evidence type="ECO:0000259" key="3">
    <source>
        <dbReference type="Pfam" id="PF20151"/>
    </source>
</evidence>
<feature type="transmembrane region" description="Helical" evidence="2">
    <location>
        <begin position="124"/>
        <end position="144"/>
    </location>
</feature>
<feature type="compositionally biased region" description="Low complexity" evidence="1">
    <location>
        <begin position="320"/>
        <end position="335"/>
    </location>
</feature>
<sequence>MSTPGSSAVPHAYEVGFAHLMDNKYYILASSLINIYDHLLTFDEEVKYIWQAKISLPTCCFFVFRYVPPVVSIVNFFADHDPRFTGSVCSSWIWLPVTNAPIVSASTGVILILRVYAIYNRARWVLVLLSAIFLGEIAVMLWSVPGGSPAVLPPGWVGCLPSKKPGTGNRLSAMFMAALVFDSSVFLLTLGRSIYLRFKNSTVGLIQLIVRDGIIYFFIIFIVNLLNVFLLTLAPDDIGAINTPFASLLMFNLRSASRSTQYISGARTNRSTQGDVGEWQVRHVRSTVLDTSRSGGITSGVVSAGFIGVDEFDVPLDAGWSESESTAGESTTAAGQHMEMDGLRDRTVRDDTT</sequence>
<keyword evidence="2" id="KW-0472">Membrane</keyword>
<feature type="domain" description="DUF6533" evidence="3">
    <location>
        <begin position="25"/>
        <end position="69"/>
    </location>
</feature>
<dbReference type="eggNOG" id="ENOG502SKN8">
    <property type="taxonomic scope" value="Eukaryota"/>
</dbReference>
<dbReference type="HOGENOM" id="CLU_035509_2_1_1"/>
<dbReference type="GeneID" id="20676128"/>
<dbReference type="Proteomes" id="UP000030671">
    <property type="component" value="Unassembled WGS sequence"/>
</dbReference>
<evidence type="ECO:0000313" key="5">
    <source>
        <dbReference type="Proteomes" id="UP000030671"/>
    </source>
</evidence>
<organism evidence="4 5">
    <name type="scientific">Heterobasidion irregulare (strain TC 32-1)</name>
    <dbReference type="NCBI Taxonomy" id="747525"/>
    <lineage>
        <taxon>Eukaryota</taxon>
        <taxon>Fungi</taxon>
        <taxon>Dikarya</taxon>
        <taxon>Basidiomycota</taxon>
        <taxon>Agaricomycotina</taxon>
        <taxon>Agaricomycetes</taxon>
        <taxon>Russulales</taxon>
        <taxon>Bondarzewiaceae</taxon>
        <taxon>Heterobasidion</taxon>
        <taxon>Heterobasidion annosum species complex</taxon>
    </lineage>
</organism>
<dbReference type="EMBL" id="KI925458">
    <property type="protein sequence ID" value="ETW81461.1"/>
    <property type="molecule type" value="Genomic_DNA"/>
</dbReference>
<protein>
    <recommendedName>
        <fullName evidence="3">DUF6533 domain-containing protein</fullName>
    </recommendedName>
</protein>
<evidence type="ECO:0000313" key="4">
    <source>
        <dbReference type="EMBL" id="ETW81461.1"/>
    </source>
</evidence>
<keyword evidence="5" id="KW-1185">Reference proteome</keyword>
<evidence type="ECO:0000256" key="2">
    <source>
        <dbReference type="SAM" id="Phobius"/>
    </source>
</evidence>
<feature type="compositionally biased region" description="Basic and acidic residues" evidence="1">
    <location>
        <begin position="338"/>
        <end position="353"/>
    </location>
</feature>
<keyword evidence="2" id="KW-1133">Transmembrane helix</keyword>
<reference evidence="4 5" key="1">
    <citation type="journal article" date="2012" name="New Phytol.">
        <title>Insight into trade-off between wood decay and parasitism from the genome of a fungal forest pathogen.</title>
        <authorList>
            <person name="Olson A."/>
            <person name="Aerts A."/>
            <person name="Asiegbu F."/>
            <person name="Belbahri L."/>
            <person name="Bouzid O."/>
            <person name="Broberg A."/>
            <person name="Canback B."/>
            <person name="Coutinho P.M."/>
            <person name="Cullen D."/>
            <person name="Dalman K."/>
            <person name="Deflorio G."/>
            <person name="van Diepen L.T."/>
            <person name="Dunand C."/>
            <person name="Duplessis S."/>
            <person name="Durling M."/>
            <person name="Gonthier P."/>
            <person name="Grimwood J."/>
            <person name="Fossdal C.G."/>
            <person name="Hansson D."/>
            <person name="Henrissat B."/>
            <person name="Hietala A."/>
            <person name="Himmelstrand K."/>
            <person name="Hoffmeister D."/>
            <person name="Hogberg N."/>
            <person name="James T.Y."/>
            <person name="Karlsson M."/>
            <person name="Kohler A."/>
            <person name="Kues U."/>
            <person name="Lee Y.H."/>
            <person name="Lin Y.C."/>
            <person name="Lind M."/>
            <person name="Lindquist E."/>
            <person name="Lombard V."/>
            <person name="Lucas S."/>
            <person name="Lunden K."/>
            <person name="Morin E."/>
            <person name="Murat C."/>
            <person name="Park J."/>
            <person name="Raffaello T."/>
            <person name="Rouze P."/>
            <person name="Salamov A."/>
            <person name="Schmutz J."/>
            <person name="Solheim H."/>
            <person name="Stahlberg J."/>
            <person name="Velez H."/>
            <person name="de Vries R.P."/>
            <person name="Wiebenga A."/>
            <person name="Woodward S."/>
            <person name="Yakovlev I."/>
            <person name="Garbelotto M."/>
            <person name="Martin F."/>
            <person name="Grigoriev I.V."/>
            <person name="Stenlid J."/>
        </authorList>
    </citation>
    <scope>NUCLEOTIDE SEQUENCE [LARGE SCALE GENOMIC DNA]</scope>
    <source>
        <strain evidence="4 5">TC 32-1</strain>
    </source>
</reference>
<dbReference type="InParanoid" id="W4K8R9"/>
<feature type="transmembrane region" description="Helical" evidence="2">
    <location>
        <begin position="213"/>
        <end position="234"/>
    </location>
</feature>
<dbReference type="OrthoDB" id="3242376at2759"/>
<dbReference type="Pfam" id="PF20151">
    <property type="entry name" value="DUF6533"/>
    <property type="match status" value="1"/>
</dbReference>
<dbReference type="RefSeq" id="XP_009546104.1">
    <property type="nucleotide sequence ID" value="XM_009547809.1"/>
</dbReference>
<feature type="transmembrane region" description="Helical" evidence="2">
    <location>
        <begin position="54"/>
        <end position="78"/>
    </location>
</feature>
<feature type="region of interest" description="Disordered" evidence="1">
    <location>
        <begin position="320"/>
        <end position="353"/>
    </location>
</feature>
<dbReference type="InterPro" id="IPR045340">
    <property type="entry name" value="DUF6533"/>
</dbReference>
<accession>W4K8R9</accession>
<dbReference type="AlphaFoldDB" id="W4K8R9"/>
<feature type="transmembrane region" description="Helical" evidence="2">
    <location>
        <begin position="98"/>
        <end position="117"/>
    </location>
</feature>
<keyword evidence="2" id="KW-0812">Transmembrane</keyword>
<dbReference type="STRING" id="747525.W4K8R9"/>